<comment type="caution">
    <text evidence="1">The sequence shown here is derived from an EMBL/GenBank/DDBJ whole genome shotgun (WGS) entry which is preliminary data.</text>
</comment>
<protein>
    <submittedName>
        <fullName evidence="1">Uncharacterized protein</fullName>
    </submittedName>
</protein>
<accession>A0ACC0NX46</accession>
<gene>
    <name evidence="1" type="ORF">RHMOL_Rhmol04G0037000</name>
</gene>
<keyword evidence="2" id="KW-1185">Reference proteome</keyword>
<dbReference type="EMBL" id="CM046391">
    <property type="protein sequence ID" value="KAI8557785.1"/>
    <property type="molecule type" value="Genomic_DNA"/>
</dbReference>
<reference evidence="1" key="1">
    <citation type="submission" date="2022-02" db="EMBL/GenBank/DDBJ databases">
        <title>Plant Genome Project.</title>
        <authorList>
            <person name="Zhang R.-G."/>
        </authorList>
    </citation>
    <scope>NUCLEOTIDE SEQUENCE</scope>
    <source>
        <strain evidence="1">AT1</strain>
    </source>
</reference>
<organism evidence="1 2">
    <name type="scientific">Rhododendron molle</name>
    <name type="common">Chinese azalea</name>
    <name type="synonym">Azalea mollis</name>
    <dbReference type="NCBI Taxonomy" id="49168"/>
    <lineage>
        <taxon>Eukaryota</taxon>
        <taxon>Viridiplantae</taxon>
        <taxon>Streptophyta</taxon>
        <taxon>Embryophyta</taxon>
        <taxon>Tracheophyta</taxon>
        <taxon>Spermatophyta</taxon>
        <taxon>Magnoliopsida</taxon>
        <taxon>eudicotyledons</taxon>
        <taxon>Gunneridae</taxon>
        <taxon>Pentapetalae</taxon>
        <taxon>asterids</taxon>
        <taxon>Ericales</taxon>
        <taxon>Ericaceae</taxon>
        <taxon>Ericoideae</taxon>
        <taxon>Rhodoreae</taxon>
        <taxon>Rhododendron</taxon>
    </lineage>
</organism>
<name>A0ACC0NX46_RHOML</name>
<dbReference type="Proteomes" id="UP001062846">
    <property type="component" value="Chromosome 4"/>
</dbReference>
<proteinExistence type="predicted"/>
<sequence>MVVRVIAMVAFLMHFRLLQLAFSARSGDENLKGLWVAEKRALFLSPPMYILGLLVVVSLSTMKENHSKLTVSSTSVVYDTHALWRDLRSFGGLVLDGFLLPQILLNIFQISTKDALSRPFYIGTTCVRILPHAYDLYRTFTQFDGAYIFASPDEDFYSPRLDVVISFCFGGCCWWWVWLWVMDGERTEPVMVGGAVVWLWVLDGGGSEPVVVSSVLVAAAVDGDAGGCRLGLGFGFVGGGW</sequence>
<evidence type="ECO:0000313" key="1">
    <source>
        <dbReference type="EMBL" id="KAI8557785.1"/>
    </source>
</evidence>
<evidence type="ECO:0000313" key="2">
    <source>
        <dbReference type="Proteomes" id="UP001062846"/>
    </source>
</evidence>